<dbReference type="InterPro" id="IPR025476">
    <property type="entry name" value="Helitron_helicase-like"/>
</dbReference>
<gene>
    <name evidence="2" type="ORF">BpHYR1_004846</name>
</gene>
<keyword evidence="3" id="KW-1185">Reference proteome</keyword>
<dbReference type="OrthoDB" id="10063525at2759"/>
<feature type="domain" description="Helitron helicase-like" evidence="1">
    <location>
        <begin position="249"/>
        <end position="322"/>
    </location>
</feature>
<keyword evidence="2" id="KW-0378">Hydrolase</keyword>
<keyword evidence="2" id="KW-0547">Nucleotide-binding</keyword>
<feature type="non-terminal residue" evidence="2">
    <location>
        <position position="474"/>
    </location>
</feature>
<dbReference type="Proteomes" id="UP000276133">
    <property type="component" value="Unassembled WGS sequence"/>
</dbReference>
<dbReference type="AlphaFoldDB" id="A0A3M7R7E7"/>
<sequence length="474" mass="55452">ELCNWDKQKRLIGNVVNIPIDTEQTLTNILPRQFDQSETIQLKFMRRIDYTNSYYFDKIRPAKILAAMKFLVRTELFKENNIKFSQDFFEKYGLREEERAFIVDDADANFQVSKYANTNPPNIQVNQSDQQTFNNDDLPEETLLIDNDENAMKIAPAEGLRPKSLLTDKDAEELTFLKIYGGQKYQLEKGITYGARCKSEFRRFDRRCAQNISKLFFSYKKLVAKKLSASIDISIKKKRQEQSITAGQALDENFINELVIKNEAQMFLRSIRSSPQYWEWKKMELNAMIRQLGCPSFFITFSPAEIDWLELIVVLVKSNENQDIIMDDAKKLTRDKRIELVIKRPENNDTVVEEVETTTQSDQVQRLPKEVPIKYQIHTHRGNCKMENKEFGYIYCKYGYPMPILDETIILKPIDAKSDGYERAFQNYMKIRKKLEEADSLFRNKKEETTLAVILAQLNISYDDYKDALASSIT</sequence>
<dbReference type="Pfam" id="PF14214">
    <property type="entry name" value="Helitron_like_N"/>
    <property type="match status" value="1"/>
</dbReference>
<feature type="non-terminal residue" evidence="2">
    <location>
        <position position="1"/>
    </location>
</feature>
<evidence type="ECO:0000313" key="2">
    <source>
        <dbReference type="EMBL" id="RNA19532.1"/>
    </source>
</evidence>
<dbReference type="STRING" id="10195.A0A3M7R7E7"/>
<keyword evidence="2" id="KW-0347">Helicase</keyword>
<keyword evidence="2" id="KW-0067">ATP-binding</keyword>
<comment type="caution">
    <text evidence="2">The sequence shown here is derived from an EMBL/GenBank/DDBJ whole genome shotgun (WGS) entry which is preliminary data.</text>
</comment>
<evidence type="ECO:0000259" key="1">
    <source>
        <dbReference type="Pfam" id="PF14214"/>
    </source>
</evidence>
<proteinExistence type="predicted"/>
<organism evidence="2 3">
    <name type="scientific">Brachionus plicatilis</name>
    <name type="common">Marine rotifer</name>
    <name type="synonym">Brachionus muelleri</name>
    <dbReference type="NCBI Taxonomy" id="10195"/>
    <lineage>
        <taxon>Eukaryota</taxon>
        <taxon>Metazoa</taxon>
        <taxon>Spiralia</taxon>
        <taxon>Gnathifera</taxon>
        <taxon>Rotifera</taxon>
        <taxon>Eurotatoria</taxon>
        <taxon>Monogononta</taxon>
        <taxon>Pseudotrocha</taxon>
        <taxon>Ploima</taxon>
        <taxon>Brachionidae</taxon>
        <taxon>Brachionus</taxon>
    </lineage>
</organism>
<evidence type="ECO:0000313" key="3">
    <source>
        <dbReference type="Proteomes" id="UP000276133"/>
    </source>
</evidence>
<dbReference type="EMBL" id="REGN01004028">
    <property type="protein sequence ID" value="RNA19532.1"/>
    <property type="molecule type" value="Genomic_DNA"/>
</dbReference>
<accession>A0A3M7R7E7</accession>
<reference evidence="2 3" key="1">
    <citation type="journal article" date="2018" name="Sci. Rep.">
        <title>Genomic signatures of local adaptation to the degree of environmental predictability in rotifers.</title>
        <authorList>
            <person name="Franch-Gras L."/>
            <person name="Hahn C."/>
            <person name="Garcia-Roger E.M."/>
            <person name="Carmona M.J."/>
            <person name="Serra M."/>
            <person name="Gomez A."/>
        </authorList>
    </citation>
    <scope>NUCLEOTIDE SEQUENCE [LARGE SCALE GENOMIC DNA]</scope>
    <source>
        <strain evidence="2">HYR1</strain>
    </source>
</reference>
<protein>
    <submittedName>
        <fullName evidence="2">ATP-dependent DNA helicase PIF1</fullName>
    </submittedName>
</protein>
<name>A0A3M7R7E7_BRAPC</name>
<dbReference type="GO" id="GO:0004386">
    <property type="term" value="F:helicase activity"/>
    <property type="evidence" value="ECO:0007669"/>
    <property type="project" value="UniProtKB-KW"/>
</dbReference>